<dbReference type="Pfam" id="PF13966">
    <property type="entry name" value="zf-RVT"/>
    <property type="match status" value="1"/>
</dbReference>
<reference evidence="2 3" key="1">
    <citation type="submission" date="2024-09" db="EMBL/GenBank/DDBJ databases">
        <title>Chromosome-scale assembly of Riccia fluitans.</title>
        <authorList>
            <person name="Paukszto L."/>
            <person name="Sawicki J."/>
            <person name="Karawczyk K."/>
            <person name="Piernik-Szablinska J."/>
            <person name="Szczecinska M."/>
            <person name="Mazdziarz M."/>
        </authorList>
    </citation>
    <scope>NUCLEOTIDE SEQUENCE [LARGE SCALE GENOMIC DNA]</scope>
    <source>
        <strain evidence="2">Rf_01</strain>
        <tissue evidence="2">Aerial parts of the thallus</tissue>
    </source>
</reference>
<protein>
    <recommendedName>
        <fullName evidence="1">Reverse transcriptase zinc-binding domain-containing protein</fullName>
    </recommendedName>
</protein>
<feature type="domain" description="Reverse transcriptase zinc-binding" evidence="1">
    <location>
        <begin position="113"/>
        <end position="185"/>
    </location>
</feature>
<dbReference type="AlphaFoldDB" id="A0ABD1Z8U3"/>
<proteinExistence type="predicted"/>
<name>A0ABD1Z8U3_9MARC</name>
<evidence type="ECO:0000259" key="1">
    <source>
        <dbReference type="Pfam" id="PF13966"/>
    </source>
</evidence>
<keyword evidence="3" id="KW-1185">Reference proteome</keyword>
<dbReference type="EMBL" id="JBHFFA010000002">
    <property type="protein sequence ID" value="KAL2642722.1"/>
    <property type="molecule type" value="Genomic_DNA"/>
</dbReference>
<comment type="caution">
    <text evidence="2">The sequence shown here is derived from an EMBL/GenBank/DDBJ whole genome shotgun (WGS) entry which is preliminary data.</text>
</comment>
<sequence>MQRDSLTNQSLKTIMAELRSKGVTTVSLLWQGKDWLLTSNRHLFTSNTVNLLRRVVRARGLAFVKLQYATSWTGKKNATLLTFNRSASEFYKLTKPEEDWTKEINMKWGLKDKRNTWYRRWKLIWHPQIHPKDAIFICRMLWQGLYTAIKALRFGFGDGCCPVCKLRRENIDHLFLACPNLRKFWTAMQKEKLLPFGSNLHIFARSLPTFIDDALGLMPASVAKWKVIIELWMHFWMNRNKLVYEGMSCDTSLWLFVRLALDKCILNWWDENKQDANNFAL</sequence>
<accession>A0ABD1Z8U3</accession>
<evidence type="ECO:0000313" key="2">
    <source>
        <dbReference type="EMBL" id="KAL2642722.1"/>
    </source>
</evidence>
<dbReference type="Proteomes" id="UP001605036">
    <property type="component" value="Unassembled WGS sequence"/>
</dbReference>
<evidence type="ECO:0000313" key="3">
    <source>
        <dbReference type="Proteomes" id="UP001605036"/>
    </source>
</evidence>
<gene>
    <name evidence="2" type="ORF">R1flu_010309</name>
</gene>
<organism evidence="2 3">
    <name type="scientific">Riccia fluitans</name>
    <dbReference type="NCBI Taxonomy" id="41844"/>
    <lineage>
        <taxon>Eukaryota</taxon>
        <taxon>Viridiplantae</taxon>
        <taxon>Streptophyta</taxon>
        <taxon>Embryophyta</taxon>
        <taxon>Marchantiophyta</taxon>
        <taxon>Marchantiopsida</taxon>
        <taxon>Marchantiidae</taxon>
        <taxon>Marchantiales</taxon>
        <taxon>Ricciaceae</taxon>
        <taxon>Riccia</taxon>
    </lineage>
</organism>
<dbReference type="InterPro" id="IPR026960">
    <property type="entry name" value="RVT-Znf"/>
</dbReference>